<keyword evidence="2 9" id="KW-0813">Transport</keyword>
<dbReference type="InterPro" id="IPR022813">
    <property type="entry name" value="SecD/SecF_arch_bac"/>
</dbReference>
<evidence type="ECO:0000259" key="11">
    <source>
        <dbReference type="Pfam" id="PF02355"/>
    </source>
</evidence>
<dbReference type="GO" id="GO:0015450">
    <property type="term" value="F:protein-transporting ATPase activity"/>
    <property type="evidence" value="ECO:0007669"/>
    <property type="project" value="InterPro"/>
</dbReference>
<keyword evidence="3 9" id="KW-1003">Cell membrane</keyword>
<dbReference type="InterPro" id="IPR005791">
    <property type="entry name" value="SecD"/>
</dbReference>
<dbReference type="Gene3D" id="3.30.1360.200">
    <property type="match status" value="1"/>
</dbReference>
<protein>
    <recommendedName>
        <fullName evidence="9">Protein translocase subunit SecD</fullName>
    </recommendedName>
</protein>
<dbReference type="EMBL" id="PKKJ01000002">
    <property type="protein sequence ID" value="PKY66574.1"/>
    <property type="molecule type" value="Genomic_DNA"/>
</dbReference>
<feature type="transmembrane region" description="Helical" evidence="9">
    <location>
        <begin position="518"/>
        <end position="536"/>
    </location>
</feature>
<keyword evidence="5 9" id="KW-0653">Protein transport</keyword>
<dbReference type="Pfam" id="PF22599">
    <property type="entry name" value="SecDF_P1_head"/>
    <property type="match status" value="1"/>
</dbReference>
<dbReference type="SUPFAM" id="SSF82866">
    <property type="entry name" value="Multidrug efflux transporter AcrB transmembrane domain"/>
    <property type="match status" value="1"/>
</dbReference>
<evidence type="ECO:0000259" key="12">
    <source>
        <dbReference type="Pfam" id="PF21760"/>
    </source>
</evidence>
<dbReference type="InterPro" id="IPR055344">
    <property type="entry name" value="SecD_SecF_C_bact"/>
</dbReference>
<organism evidence="14 15">
    <name type="scientific">Schaalia turicensis</name>
    <dbReference type="NCBI Taxonomy" id="131111"/>
    <lineage>
        <taxon>Bacteria</taxon>
        <taxon>Bacillati</taxon>
        <taxon>Actinomycetota</taxon>
        <taxon>Actinomycetes</taxon>
        <taxon>Actinomycetales</taxon>
        <taxon>Actinomycetaceae</taxon>
        <taxon>Schaalia</taxon>
    </lineage>
</organism>
<feature type="transmembrane region" description="Helical" evidence="9">
    <location>
        <begin position="469"/>
        <end position="490"/>
    </location>
</feature>
<feature type="domain" description="Protein export membrane protein SecD/SecF C-terminal" evidence="11">
    <location>
        <begin position="394"/>
        <end position="566"/>
    </location>
</feature>
<gene>
    <name evidence="9 14" type="primary">secD</name>
    <name evidence="14" type="ORF">CYJ25_03300</name>
</gene>
<feature type="compositionally biased region" description="Low complexity" evidence="10">
    <location>
        <begin position="177"/>
        <end position="188"/>
    </location>
</feature>
<keyword evidence="8 9" id="KW-0472">Membrane</keyword>
<evidence type="ECO:0000256" key="10">
    <source>
        <dbReference type="SAM" id="MobiDB-lite"/>
    </source>
</evidence>
<dbReference type="AlphaFoldDB" id="A0A2I1I636"/>
<dbReference type="NCBIfam" id="TIGR00916">
    <property type="entry name" value="2A0604s01"/>
    <property type="match status" value="1"/>
</dbReference>
<feature type="transmembrane region" description="Helical" evidence="9">
    <location>
        <begin position="439"/>
        <end position="463"/>
    </location>
</feature>
<dbReference type="PANTHER" id="PTHR30081">
    <property type="entry name" value="PROTEIN-EXPORT MEMBRANE PROTEIN SEC"/>
    <property type="match status" value="1"/>
</dbReference>
<feature type="domain" description="Protein translocase subunit SecDF P1" evidence="12">
    <location>
        <begin position="70"/>
        <end position="126"/>
    </location>
</feature>
<keyword evidence="4 9" id="KW-0812">Transmembrane</keyword>
<reference evidence="14 15" key="1">
    <citation type="submission" date="2017-12" db="EMBL/GenBank/DDBJ databases">
        <title>Phylogenetic diversity of female urinary microbiome.</title>
        <authorList>
            <person name="Thomas-White K."/>
            <person name="Wolfe A.J."/>
        </authorList>
    </citation>
    <scope>NUCLEOTIDE SEQUENCE [LARGE SCALE GENOMIC DNA]</scope>
    <source>
        <strain evidence="14 15">UMB0250</strain>
    </source>
</reference>
<dbReference type="HAMAP" id="MF_01463_B">
    <property type="entry name" value="SecD_B"/>
    <property type="match status" value="1"/>
</dbReference>
<evidence type="ECO:0000256" key="9">
    <source>
        <dbReference type="HAMAP-Rule" id="MF_01463"/>
    </source>
</evidence>
<sequence>MSTRKRRPVRSLVTLIVAMVMAAATLVIGNVTKGTSLVPSLALDLQGGTQLILTPKSTEEGDRAITEDDITQAISIIRNRIDASGVAESEITSMGSDNIVVSIPGTPSQETLDLIRSSSQMNFRPVLRIGLASRNVATASTAEASGKDSAQSAQSGDSTQSAQSGDSTQSATEQASDDGAQSADGAQSVQQVSTALDEESAMRVADLNQDGVLSDQPNSTPANGTDLAWITEQVLYDFSVLDCTNPEARQQTEGAADKPYAACDSDGQLKYILGPVSVAGSNLSNATAGQVTNSTGQATGTWGVDLQFDSEGTKAFADSSKLLYSYKDSDAEGKSFFDSPDRNHFAVVLDGSVITAPSMNAVISDGRAQITGNFTAKSATALANQLSFGSLPLNFEVQSEQRISATLGSDHLQKGMLAGAIGFLLVILYLIWQYRGLALISAGSLFVAAALTYIVIALLSAIMGYRLSLAGVAGLIMAVGVTADSFIVYFERVRDEVRDGRPLAAAVDEGWDRAKRTILVSDAVNLVAAIVLYLLAVGGVQGFAFTLGVTTVIDIAVIFLFTHPMMELLIRTKFFGEGHRLSGLDPEHLGAKNSLIYAGRGRVVMPKQKQGKDATAQPVAEGKGMSLAQRRRAQRLAEAEAETQVEEARASADSEATKTEGSAVDAETAEQKGDAK</sequence>
<evidence type="ECO:0000259" key="13">
    <source>
        <dbReference type="Pfam" id="PF22599"/>
    </source>
</evidence>
<proteinExistence type="inferred from homology"/>
<name>A0A2I1I636_9ACTO</name>
<evidence type="ECO:0000313" key="15">
    <source>
        <dbReference type="Proteomes" id="UP000234545"/>
    </source>
</evidence>
<dbReference type="GO" id="GO:0065002">
    <property type="term" value="P:intracellular protein transmembrane transport"/>
    <property type="evidence" value="ECO:0007669"/>
    <property type="project" value="UniProtKB-UniRule"/>
</dbReference>
<evidence type="ECO:0000256" key="8">
    <source>
        <dbReference type="ARBA" id="ARBA00023136"/>
    </source>
</evidence>
<feature type="region of interest" description="Disordered" evidence="10">
    <location>
        <begin position="142"/>
        <end position="198"/>
    </location>
</feature>
<evidence type="ECO:0000256" key="2">
    <source>
        <dbReference type="ARBA" id="ARBA00022448"/>
    </source>
</evidence>
<dbReference type="Gene3D" id="3.30.70.3220">
    <property type="match status" value="1"/>
</dbReference>
<dbReference type="GO" id="GO:0043952">
    <property type="term" value="P:protein transport by the Sec complex"/>
    <property type="evidence" value="ECO:0007669"/>
    <property type="project" value="UniProtKB-UniRule"/>
</dbReference>
<dbReference type="InterPro" id="IPR054384">
    <property type="entry name" value="SecDF_P1_head"/>
</dbReference>
<comment type="similarity">
    <text evidence="9">Belongs to the SecD/SecF family. SecD subfamily.</text>
</comment>
<dbReference type="GO" id="GO:0005886">
    <property type="term" value="C:plasma membrane"/>
    <property type="evidence" value="ECO:0007669"/>
    <property type="project" value="UniProtKB-SubCell"/>
</dbReference>
<comment type="caution">
    <text evidence="14">The sequence shown here is derived from an EMBL/GenBank/DDBJ whole genome shotgun (WGS) entry which is preliminary data.</text>
</comment>
<feature type="compositionally biased region" description="Basic and acidic residues" evidence="10">
    <location>
        <begin position="646"/>
        <end position="658"/>
    </location>
</feature>
<feature type="transmembrane region" description="Helical" evidence="9">
    <location>
        <begin position="12"/>
        <end position="31"/>
    </location>
</feature>
<evidence type="ECO:0000256" key="7">
    <source>
        <dbReference type="ARBA" id="ARBA00023010"/>
    </source>
</evidence>
<dbReference type="PANTHER" id="PTHR30081:SF1">
    <property type="entry name" value="PROTEIN TRANSLOCASE SUBUNIT SECD"/>
    <property type="match status" value="1"/>
</dbReference>
<feature type="region of interest" description="Disordered" evidence="10">
    <location>
        <begin position="606"/>
        <end position="676"/>
    </location>
</feature>
<dbReference type="NCBIfam" id="TIGR01129">
    <property type="entry name" value="secD"/>
    <property type="match status" value="1"/>
</dbReference>
<feature type="transmembrane region" description="Helical" evidence="9">
    <location>
        <begin position="415"/>
        <end position="432"/>
    </location>
</feature>
<dbReference type="OrthoDB" id="5240379at2"/>
<comment type="subunit">
    <text evidence="9">Forms a complex with SecF. Part of the essential Sec protein translocation apparatus which comprises SecA, SecYEG and auxiliary proteins SecDF. Other proteins may also be involved.</text>
</comment>
<keyword evidence="7 9" id="KW-0811">Translocation</keyword>
<dbReference type="GO" id="GO:0006605">
    <property type="term" value="P:protein targeting"/>
    <property type="evidence" value="ECO:0007669"/>
    <property type="project" value="UniProtKB-UniRule"/>
</dbReference>
<evidence type="ECO:0000256" key="1">
    <source>
        <dbReference type="ARBA" id="ARBA00004651"/>
    </source>
</evidence>
<dbReference type="InterPro" id="IPR048631">
    <property type="entry name" value="SecD_1st"/>
</dbReference>
<evidence type="ECO:0000256" key="4">
    <source>
        <dbReference type="ARBA" id="ARBA00022692"/>
    </source>
</evidence>
<dbReference type="Proteomes" id="UP000234545">
    <property type="component" value="Unassembled WGS sequence"/>
</dbReference>
<dbReference type="Pfam" id="PF21760">
    <property type="entry name" value="SecD_1st"/>
    <property type="match status" value="1"/>
</dbReference>
<feature type="transmembrane region" description="Helical" evidence="9">
    <location>
        <begin position="542"/>
        <end position="561"/>
    </location>
</feature>
<comment type="subcellular location">
    <subcellularLocation>
        <location evidence="1 9">Cell membrane</location>
        <topology evidence="1 9">Multi-pass membrane protein</topology>
    </subcellularLocation>
</comment>
<evidence type="ECO:0000256" key="5">
    <source>
        <dbReference type="ARBA" id="ARBA00022927"/>
    </source>
</evidence>
<evidence type="ECO:0000256" key="6">
    <source>
        <dbReference type="ARBA" id="ARBA00022989"/>
    </source>
</evidence>
<evidence type="ECO:0000313" key="14">
    <source>
        <dbReference type="EMBL" id="PKY66574.1"/>
    </source>
</evidence>
<evidence type="ECO:0000256" key="3">
    <source>
        <dbReference type="ARBA" id="ARBA00022475"/>
    </source>
</evidence>
<feature type="compositionally biased region" description="Polar residues" evidence="10">
    <location>
        <begin position="142"/>
        <end position="173"/>
    </location>
</feature>
<dbReference type="Pfam" id="PF02355">
    <property type="entry name" value="SecD_SecF_C"/>
    <property type="match status" value="1"/>
</dbReference>
<dbReference type="RefSeq" id="WP_101627786.1">
    <property type="nucleotide sequence ID" value="NZ_PKKJ01000002.1"/>
</dbReference>
<keyword evidence="6 9" id="KW-1133">Transmembrane helix</keyword>
<feature type="domain" description="SecDF P1 head subdomain" evidence="13">
    <location>
        <begin position="270"/>
        <end position="392"/>
    </location>
</feature>
<comment type="function">
    <text evidence="9">Part of the Sec protein translocase complex. Interacts with the SecYEG preprotein conducting channel. SecDF uses the proton motive force (PMF) to complete protein translocation after the ATP-dependent function of SecA.</text>
</comment>
<accession>A0A2I1I636</accession>
<dbReference type="InterPro" id="IPR048634">
    <property type="entry name" value="SecD_SecF_C"/>
</dbReference>